<reference evidence="12" key="1">
    <citation type="submission" date="2021-12" db="EMBL/GenBank/DDBJ databases">
        <authorList>
            <person name="Cha I.-T."/>
            <person name="Lee K.-E."/>
            <person name="Park S.-J."/>
        </authorList>
    </citation>
    <scope>NUCLEOTIDE SEQUENCE</scope>
    <source>
        <strain evidence="12">YSM-43</strain>
    </source>
</reference>
<evidence type="ECO:0000256" key="2">
    <source>
        <dbReference type="ARBA" id="ARBA00022695"/>
    </source>
</evidence>
<evidence type="ECO:0000256" key="10">
    <source>
        <dbReference type="ARBA" id="ARBA00048304"/>
    </source>
</evidence>
<dbReference type="RefSeq" id="WP_246915050.1">
    <property type="nucleotide sequence ID" value="NZ_CP090145.1"/>
</dbReference>
<evidence type="ECO:0000256" key="9">
    <source>
        <dbReference type="ARBA" id="ARBA00044145"/>
    </source>
</evidence>
<keyword evidence="8" id="KW-0051">Antiviral defense</keyword>
<keyword evidence="4" id="KW-0547">Nucleotide-binding</keyword>
<keyword evidence="5" id="KW-0067">ATP-binding</keyword>
<feature type="domain" description="Cyclic GMP-AMP synthase DncV-like nucleotidyltransferase" evidence="11">
    <location>
        <begin position="50"/>
        <end position="141"/>
    </location>
</feature>
<dbReference type="InterPro" id="IPR048445">
    <property type="entry name" value="DncV-like_NTFase"/>
</dbReference>
<name>A0ABY4HHR6_9FLAO</name>
<comment type="catalytic activity">
    <reaction evidence="10">
        <text>GTP + ATP = 3',3'-cGAMP + 2 diphosphate</text>
        <dbReference type="Rhea" id="RHEA:35647"/>
        <dbReference type="ChEBI" id="CHEBI:30616"/>
        <dbReference type="ChEBI" id="CHEBI:33019"/>
        <dbReference type="ChEBI" id="CHEBI:37565"/>
        <dbReference type="ChEBI" id="CHEBI:71501"/>
    </reaction>
    <physiologicalReaction direction="left-to-right" evidence="10">
        <dbReference type="Rhea" id="RHEA:35648"/>
    </physiologicalReaction>
</comment>
<proteinExistence type="predicted"/>
<keyword evidence="6" id="KW-0460">Magnesium</keyword>
<dbReference type="Pfam" id="PF21654">
    <property type="entry name" value="DncV-like_NTFase"/>
    <property type="match status" value="1"/>
</dbReference>
<dbReference type="Proteomes" id="UP000830454">
    <property type="component" value="Chromosome"/>
</dbReference>
<reference evidence="12" key="2">
    <citation type="submission" date="2022-04" db="EMBL/GenBank/DDBJ databases">
        <title>Complete Genome Sequence of Flavobacterium sediminilitoris YSM-43, Isolated from a Tidal Sediment.</title>
        <authorList>
            <person name="Lee P.A."/>
        </authorList>
    </citation>
    <scope>NUCLEOTIDE SEQUENCE</scope>
    <source>
        <strain evidence="12">YSM-43</strain>
    </source>
</reference>
<evidence type="ECO:0000256" key="4">
    <source>
        <dbReference type="ARBA" id="ARBA00022741"/>
    </source>
</evidence>
<evidence type="ECO:0000256" key="8">
    <source>
        <dbReference type="ARBA" id="ARBA00023118"/>
    </source>
</evidence>
<evidence type="ECO:0000256" key="1">
    <source>
        <dbReference type="ARBA" id="ARBA00022679"/>
    </source>
</evidence>
<gene>
    <name evidence="12" type="ORF">LXD69_10000</name>
</gene>
<keyword evidence="7" id="KW-0546">Nucleotide metabolism</keyword>
<evidence type="ECO:0000256" key="3">
    <source>
        <dbReference type="ARBA" id="ARBA00022723"/>
    </source>
</evidence>
<keyword evidence="1" id="KW-0808">Transferase</keyword>
<keyword evidence="13" id="KW-1185">Reference proteome</keyword>
<sequence length="333" mass="39447">MATLNKEYIEFDKEIKLNENKKLDLKRSRKNIRKNIQKWFKDNKPNELQPKFHGQGSFEMNTGNNPIIEYDSDGNKIYKYDLDYGVYFIENEGEDNKRNIDTWHDWVYQSVENYTNQKPIRKNTCIRVVFSDGHHIDLPIYYKNGDVIEIAHRSKGWCLSDPKSFYEWFNEEKKNKNRLESIVRCLKAWKNFRELNNTNLKLPSGFELTILATNNYVDKDNLDDSFRETVRTVLSKLNEKFECLRPTTPVNENVFETYSETRKKDFLTTLESLLKDCDKAKEEKNYKKASERLRSYQFGDRFPLGADKDEENQSNKLHSALGSSLITPKPYGY</sequence>
<evidence type="ECO:0000313" key="12">
    <source>
        <dbReference type="EMBL" id="UOX32384.1"/>
    </source>
</evidence>
<organism evidence="12 13">
    <name type="scientific">Flavobacterium sediminilitoris</name>
    <dbReference type="NCBI Taxonomy" id="2024526"/>
    <lineage>
        <taxon>Bacteria</taxon>
        <taxon>Pseudomonadati</taxon>
        <taxon>Bacteroidota</taxon>
        <taxon>Flavobacteriia</taxon>
        <taxon>Flavobacteriales</taxon>
        <taxon>Flavobacteriaceae</taxon>
        <taxon>Flavobacterium</taxon>
    </lineage>
</organism>
<evidence type="ECO:0000259" key="11">
    <source>
        <dbReference type="Pfam" id="PF21654"/>
    </source>
</evidence>
<evidence type="ECO:0000256" key="7">
    <source>
        <dbReference type="ARBA" id="ARBA00023080"/>
    </source>
</evidence>
<accession>A0ABY4HHR6</accession>
<protein>
    <recommendedName>
        <fullName evidence="9">Cyclic GMP-AMP synthase</fullName>
    </recommendedName>
</protein>
<evidence type="ECO:0000313" key="13">
    <source>
        <dbReference type="Proteomes" id="UP000830454"/>
    </source>
</evidence>
<evidence type="ECO:0000256" key="6">
    <source>
        <dbReference type="ARBA" id="ARBA00022842"/>
    </source>
</evidence>
<keyword evidence="2" id="KW-0548">Nucleotidyltransferase</keyword>
<dbReference type="EMBL" id="CP090145">
    <property type="protein sequence ID" value="UOX32384.1"/>
    <property type="molecule type" value="Genomic_DNA"/>
</dbReference>
<keyword evidence="3" id="KW-0479">Metal-binding</keyword>
<evidence type="ECO:0000256" key="5">
    <source>
        <dbReference type="ARBA" id="ARBA00022840"/>
    </source>
</evidence>